<gene>
    <name evidence="4" type="ORF">DD237_003123</name>
    <name evidence="3" type="ORF">DD238_004192</name>
</gene>
<name>A0A3M6VCU3_9STRA</name>
<evidence type="ECO:0000313" key="4">
    <source>
        <dbReference type="EMBL" id="RQM17578.1"/>
    </source>
</evidence>
<evidence type="ECO:0000256" key="2">
    <source>
        <dbReference type="ARBA" id="ARBA00022840"/>
    </source>
</evidence>
<evidence type="ECO:0000313" key="3">
    <source>
        <dbReference type="EMBL" id="RMX64132.1"/>
    </source>
</evidence>
<keyword evidence="1" id="KW-0547">Nucleotide-binding</keyword>
<dbReference type="GO" id="GO:0140662">
    <property type="term" value="F:ATP-dependent protein folding chaperone"/>
    <property type="evidence" value="ECO:0007669"/>
    <property type="project" value="InterPro"/>
</dbReference>
<dbReference type="GO" id="GO:0005524">
    <property type="term" value="F:ATP binding"/>
    <property type="evidence" value="ECO:0007669"/>
    <property type="project" value="UniProtKB-KW"/>
</dbReference>
<sequence>MSEAFVGGKAEILSGMDQRVFRDVLIVNVLPLPIGLETADGSMEVTRRRNGRISTTATKYFHIYEDNQCGPTVEVYEDE</sequence>
<evidence type="ECO:0000313" key="6">
    <source>
        <dbReference type="Proteomes" id="UP000286097"/>
    </source>
</evidence>
<evidence type="ECO:0000313" key="5">
    <source>
        <dbReference type="Proteomes" id="UP000282087"/>
    </source>
</evidence>
<comment type="caution">
    <text evidence="3">The sequence shown here is derived from an EMBL/GenBank/DDBJ whole genome shotgun (WGS) entry which is preliminary data.</text>
</comment>
<dbReference type="EMBL" id="QKXF01000093">
    <property type="protein sequence ID" value="RQM17578.1"/>
    <property type="molecule type" value="Genomic_DNA"/>
</dbReference>
<dbReference type="EMBL" id="QLLG01000336">
    <property type="protein sequence ID" value="RMX64132.1"/>
    <property type="molecule type" value="Genomic_DNA"/>
</dbReference>
<dbReference type="STRING" id="542832.A0A3M6VCU3"/>
<dbReference type="Proteomes" id="UP000282087">
    <property type="component" value="Unassembled WGS sequence"/>
</dbReference>
<accession>A0A3M6VCU3</accession>
<keyword evidence="2" id="KW-0067">ATP-binding</keyword>
<dbReference type="OrthoDB" id="2401965at2759"/>
<dbReference type="InterPro" id="IPR029047">
    <property type="entry name" value="HSP70_peptide-bd_sf"/>
</dbReference>
<dbReference type="InterPro" id="IPR013126">
    <property type="entry name" value="Hsp_70_fam"/>
</dbReference>
<dbReference type="Proteomes" id="UP000286097">
    <property type="component" value="Unassembled WGS sequence"/>
</dbReference>
<protein>
    <submittedName>
        <fullName evidence="3">Uncharacterized protein</fullName>
    </submittedName>
</protein>
<dbReference type="Pfam" id="PF00012">
    <property type="entry name" value="HSP70"/>
    <property type="match status" value="1"/>
</dbReference>
<organism evidence="3 5">
    <name type="scientific">Peronospora effusa</name>
    <dbReference type="NCBI Taxonomy" id="542832"/>
    <lineage>
        <taxon>Eukaryota</taxon>
        <taxon>Sar</taxon>
        <taxon>Stramenopiles</taxon>
        <taxon>Oomycota</taxon>
        <taxon>Peronosporomycetes</taxon>
        <taxon>Peronosporales</taxon>
        <taxon>Peronosporaceae</taxon>
        <taxon>Peronospora</taxon>
    </lineage>
</organism>
<dbReference type="Gene3D" id="2.60.34.10">
    <property type="entry name" value="Substrate Binding Domain Of DNAk, Chain A, domain 1"/>
    <property type="match status" value="1"/>
</dbReference>
<evidence type="ECO:0000256" key="1">
    <source>
        <dbReference type="ARBA" id="ARBA00022741"/>
    </source>
</evidence>
<reference evidence="5 6" key="1">
    <citation type="submission" date="2018-06" db="EMBL/GenBank/DDBJ databases">
        <title>Comparative genomics of downy mildews reveals potential adaptations to biotrophy.</title>
        <authorList>
            <person name="Fletcher K."/>
            <person name="Klosterman S.J."/>
            <person name="Derevnina L."/>
            <person name="Martin F."/>
            <person name="Koike S."/>
            <person name="Reyes Chin-Wo S."/>
            <person name="Mou B."/>
            <person name="Michelmore R."/>
        </authorList>
    </citation>
    <scope>NUCLEOTIDE SEQUENCE [LARGE SCALE GENOMIC DNA]</scope>
    <source>
        <strain evidence="4 6">R13</strain>
        <strain evidence="3 5">R14</strain>
    </source>
</reference>
<proteinExistence type="predicted"/>
<dbReference type="AlphaFoldDB" id="A0A3M6VCU3"/>
<keyword evidence="5" id="KW-1185">Reference proteome</keyword>
<dbReference type="VEuPathDB" id="FungiDB:DD237_003123"/>
<dbReference type="SUPFAM" id="SSF100920">
    <property type="entry name" value="Heat shock protein 70kD (HSP70), peptide-binding domain"/>
    <property type="match status" value="1"/>
</dbReference>